<comment type="caution">
    <text evidence="3">The sequence shown here is derived from an EMBL/GenBank/DDBJ whole genome shotgun (WGS) entry which is preliminary data.</text>
</comment>
<dbReference type="OrthoDB" id="42462at2759"/>
<reference evidence="3 4" key="1">
    <citation type="journal article" date="2013" name="Curr. Biol.">
        <title>The Genome of the Foraminiferan Reticulomyxa filosa.</title>
        <authorList>
            <person name="Glockner G."/>
            <person name="Hulsmann N."/>
            <person name="Schleicher M."/>
            <person name="Noegel A.A."/>
            <person name="Eichinger L."/>
            <person name="Gallinger C."/>
            <person name="Pawlowski J."/>
            <person name="Sierra R."/>
            <person name="Euteneuer U."/>
            <person name="Pillet L."/>
            <person name="Moustafa A."/>
            <person name="Platzer M."/>
            <person name="Groth M."/>
            <person name="Szafranski K."/>
            <person name="Schliwa M."/>
        </authorList>
    </citation>
    <scope>NUCLEOTIDE SEQUENCE [LARGE SCALE GENOMIC DNA]</scope>
</reference>
<dbReference type="InterPro" id="IPR036020">
    <property type="entry name" value="WW_dom_sf"/>
</dbReference>
<feature type="region of interest" description="Disordered" evidence="1">
    <location>
        <begin position="1"/>
        <end position="176"/>
    </location>
</feature>
<dbReference type="SMART" id="SM00456">
    <property type="entry name" value="WW"/>
    <property type="match status" value="1"/>
</dbReference>
<accession>X6LUW6</accession>
<evidence type="ECO:0000313" key="3">
    <source>
        <dbReference type="EMBL" id="ETO05384.1"/>
    </source>
</evidence>
<dbReference type="EMBL" id="ASPP01028198">
    <property type="protein sequence ID" value="ETO05384.1"/>
    <property type="molecule type" value="Genomic_DNA"/>
</dbReference>
<feature type="compositionally biased region" description="Basic and acidic residues" evidence="1">
    <location>
        <begin position="166"/>
        <end position="176"/>
    </location>
</feature>
<dbReference type="Pfam" id="PF00397">
    <property type="entry name" value="WW"/>
    <property type="match status" value="1"/>
</dbReference>
<feature type="non-terminal residue" evidence="3">
    <location>
        <position position="194"/>
    </location>
</feature>
<dbReference type="PROSITE" id="PS50020">
    <property type="entry name" value="WW_DOMAIN_2"/>
    <property type="match status" value="1"/>
</dbReference>
<feature type="compositionally biased region" description="Basic residues" evidence="1">
    <location>
        <begin position="24"/>
        <end position="33"/>
    </location>
</feature>
<keyword evidence="4" id="KW-1185">Reference proteome</keyword>
<sequence>MATGQTQWEPPPGYAGITLTKKNSLLKKKKKKRPLEPQIQYQPNQGSQSTLYGQSESNFYEGANDRNAYPSQSSIYQSQQNFNSSSSTTSLSAANKPGNKGKAAPPARGNNANNNSSSSSSSTNFNSNSNSSNNNNNNKNNNNNPGKSGINLASSSSSTGSKWRKAKDPNTGKDYYYHIDTKETRWTAPPEMLG</sequence>
<evidence type="ECO:0000313" key="4">
    <source>
        <dbReference type="Proteomes" id="UP000023152"/>
    </source>
</evidence>
<dbReference type="Proteomes" id="UP000023152">
    <property type="component" value="Unassembled WGS sequence"/>
</dbReference>
<dbReference type="Gene3D" id="2.20.70.10">
    <property type="match status" value="1"/>
</dbReference>
<evidence type="ECO:0000256" key="1">
    <source>
        <dbReference type="SAM" id="MobiDB-lite"/>
    </source>
</evidence>
<dbReference type="CDD" id="cd00201">
    <property type="entry name" value="WW"/>
    <property type="match status" value="1"/>
</dbReference>
<dbReference type="SUPFAM" id="SSF51045">
    <property type="entry name" value="WW domain"/>
    <property type="match status" value="1"/>
</dbReference>
<feature type="domain" description="WW" evidence="2">
    <location>
        <begin position="157"/>
        <end position="191"/>
    </location>
</feature>
<organism evidence="3 4">
    <name type="scientific">Reticulomyxa filosa</name>
    <dbReference type="NCBI Taxonomy" id="46433"/>
    <lineage>
        <taxon>Eukaryota</taxon>
        <taxon>Sar</taxon>
        <taxon>Rhizaria</taxon>
        <taxon>Retaria</taxon>
        <taxon>Foraminifera</taxon>
        <taxon>Monothalamids</taxon>
        <taxon>Reticulomyxidae</taxon>
        <taxon>Reticulomyxa</taxon>
    </lineage>
</organism>
<name>X6LUW6_RETFI</name>
<protein>
    <submittedName>
        <fullName evidence="3">RGS domain-containing protein</fullName>
    </submittedName>
</protein>
<feature type="compositionally biased region" description="Polar residues" evidence="1">
    <location>
        <begin position="39"/>
        <end position="58"/>
    </location>
</feature>
<evidence type="ECO:0000259" key="2">
    <source>
        <dbReference type="PROSITE" id="PS50020"/>
    </source>
</evidence>
<dbReference type="InterPro" id="IPR001202">
    <property type="entry name" value="WW_dom"/>
</dbReference>
<proteinExistence type="predicted"/>
<dbReference type="AlphaFoldDB" id="X6LUW6"/>
<gene>
    <name evidence="3" type="ORF">RFI_32012</name>
</gene>
<feature type="compositionally biased region" description="Low complexity" evidence="1">
    <location>
        <begin position="71"/>
        <end position="144"/>
    </location>
</feature>